<evidence type="ECO:0000313" key="4">
    <source>
        <dbReference type="Proteomes" id="UP000546200"/>
    </source>
</evidence>
<proteinExistence type="predicted"/>
<keyword evidence="1" id="KW-0472">Membrane</keyword>
<dbReference type="AlphaFoldDB" id="A0A7W9BC42"/>
<name>A0A7W9BC42_9SPHN</name>
<gene>
    <name evidence="3" type="ORF">FHS94_001323</name>
</gene>
<evidence type="ECO:0000313" key="3">
    <source>
        <dbReference type="EMBL" id="MBB5714492.1"/>
    </source>
</evidence>
<keyword evidence="4" id="KW-1185">Reference proteome</keyword>
<keyword evidence="1" id="KW-0812">Transmembrane</keyword>
<evidence type="ECO:0000256" key="1">
    <source>
        <dbReference type="SAM" id="Phobius"/>
    </source>
</evidence>
<dbReference type="Proteomes" id="UP000546200">
    <property type="component" value="Unassembled WGS sequence"/>
</dbReference>
<dbReference type="EMBL" id="JACIJK010000003">
    <property type="protein sequence ID" value="MBB5714492.1"/>
    <property type="molecule type" value="Genomic_DNA"/>
</dbReference>
<accession>A0A7W9BC42</accession>
<feature type="transmembrane region" description="Helical" evidence="1">
    <location>
        <begin position="6"/>
        <end position="32"/>
    </location>
</feature>
<reference evidence="3 4" key="1">
    <citation type="submission" date="2020-08" db="EMBL/GenBank/DDBJ databases">
        <title>Genomic Encyclopedia of Type Strains, Phase IV (KMG-IV): sequencing the most valuable type-strain genomes for metagenomic binning, comparative biology and taxonomic classification.</title>
        <authorList>
            <person name="Goeker M."/>
        </authorList>
    </citation>
    <scope>NUCLEOTIDE SEQUENCE [LARGE SCALE GENOMIC DNA]</scope>
    <source>
        <strain evidence="3 4">DSM 100044</strain>
    </source>
</reference>
<evidence type="ECO:0000259" key="2">
    <source>
        <dbReference type="Pfam" id="PF07885"/>
    </source>
</evidence>
<dbReference type="SUPFAM" id="SSF81324">
    <property type="entry name" value="Voltage-gated potassium channels"/>
    <property type="match status" value="1"/>
</dbReference>
<dbReference type="InterPro" id="IPR013099">
    <property type="entry name" value="K_chnl_dom"/>
</dbReference>
<dbReference type="RefSeq" id="WP_184055831.1">
    <property type="nucleotide sequence ID" value="NZ_JACIJK010000003.1"/>
</dbReference>
<feature type="transmembrane region" description="Helical" evidence="1">
    <location>
        <begin position="108"/>
        <end position="132"/>
    </location>
</feature>
<keyword evidence="1" id="KW-1133">Transmembrane helix</keyword>
<dbReference type="Pfam" id="PF07885">
    <property type="entry name" value="Ion_trans_2"/>
    <property type="match status" value="1"/>
</dbReference>
<dbReference type="Gene3D" id="1.10.287.70">
    <property type="match status" value="1"/>
</dbReference>
<sequence>MGLAAQLAFASLTVATTAIIHFAGIAALLALFRQQRHMGRLRVLREIAALQGAVLGLFALHTIEIWLYAALYAAAGALPHFDDALYFSTSTYTRIGYGDLLLPRDWRVLGAIEGANGIILLGWSTAFFVGMVGRVRWLEHELEAAR</sequence>
<protein>
    <recommendedName>
        <fullName evidence="2">Potassium channel domain-containing protein</fullName>
    </recommendedName>
</protein>
<comment type="caution">
    <text evidence="3">The sequence shown here is derived from an EMBL/GenBank/DDBJ whole genome shotgun (WGS) entry which is preliminary data.</text>
</comment>
<feature type="transmembrane region" description="Helical" evidence="1">
    <location>
        <begin position="53"/>
        <end position="75"/>
    </location>
</feature>
<feature type="domain" description="Potassium channel" evidence="2">
    <location>
        <begin position="65"/>
        <end position="131"/>
    </location>
</feature>
<organism evidence="3 4">
    <name type="scientific">Sphingomonas aerophila</name>
    <dbReference type="NCBI Taxonomy" id="1344948"/>
    <lineage>
        <taxon>Bacteria</taxon>
        <taxon>Pseudomonadati</taxon>
        <taxon>Pseudomonadota</taxon>
        <taxon>Alphaproteobacteria</taxon>
        <taxon>Sphingomonadales</taxon>
        <taxon>Sphingomonadaceae</taxon>
        <taxon>Sphingomonas</taxon>
    </lineage>
</organism>